<dbReference type="PATRIC" id="fig|1423820.4.peg.878"/>
<dbReference type="STRING" id="1423820.FC64_GL000857"/>
<reference evidence="6 7" key="1">
    <citation type="journal article" date="2015" name="Genome Announc.">
        <title>Expanding the biotechnology potential of lactobacilli through comparative genomics of 213 strains and associated genera.</title>
        <authorList>
            <person name="Sun Z."/>
            <person name="Harris H.M."/>
            <person name="McCann A."/>
            <person name="Guo C."/>
            <person name="Argimon S."/>
            <person name="Zhang W."/>
            <person name="Yang X."/>
            <person name="Jeffery I.B."/>
            <person name="Cooney J.C."/>
            <person name="Kagawa T.F."/>
            <person name="Liu W."/>
            <person name="Song Y."/>
            <person name="Salvetti E."/>
            <person name="Wrobel A."/>
            <person name="Rasinkangas P."/>
            <person name="Parkhill J."/>
            <person name="Rea M.C."/>
            <person name="O'Sullivan O."/>
            <person name="Ritari J."/>
            <person name="Douillard F.P."/>
            <person name="Paul Ross R."/>
            <person name="Yang R."/>
            <person name="Briner A.E."/>
            <person name="Felis G.E."/>
            <person name="de Vos W.M."/>
            <person name="Barrangou R."/>
            <person name="Klaenhammer T.R."/>
            <person name="Caufield P.W."/>
            <person name="Cui Y."/>
            <person name="Zhang H."/>
            <person name="O'Toole P.W."/>
        </authorList>
    </citation>
    <scope>NUCLEOTIDE SEQUENCE [LARGE SCALE GENOMIC DNA]</scope>
    <source>
        <strain evidence="6 7">DSM 20653</strain>
    </source>
</reference>
<evidence type="ECO:0000256" key="4">
    <source>
        <dbReference type="ARBA" id="ARBA00023136"/>
    </source>
</evidence>
<accession>A0A0R1ZMZ0</accession>
<keyword evidence="4 5" id="KW-0472">Membrane</keyword>
<organism evidence="6 7">
    <name type="scientific">Ligilactobacillus araffinosus DSM 20653</name>
    <dbReference type="NCBI Taxonomy" id="1423820"/>
    <lineage>
        <taxon>Bacteria</taxon>
        <taxon>Bacillati</taxon>
        <taxon>Bacillota</taxon>
        <taxon>Bacilli</taxon>
        <taxon>Lactobacillales</taxon>
        <taxon>Lactobacillaceae</taxon>
        <taxon>Ligilactobacillus</taxon>
    </lineage>
</organism>
<dbReference type="GO" id="GO:0034257">
    <property type="term" value="F:nicotinamide riboside transmembrane transporter activity"/>
    <property type="evidence" value="ECO:0007669"/>
    <property type="project" value="InterPro"/>
</dbReference>
<evidence type="ECO:0000256" key="2">
    <source>
        <dbReference type="ARBA" id="ARBA00022692"/>
    </source>
</evidence>
<feature type="transmembrane region" description="Helical" evidence="5">
    <location>
        <begin position="100"/>
        <end position="121"/>
    </location>
</feature>
<evidence type="ECO:0000313" key="6">
    <source>
        <dbReference type="EMBL" id="KRM53195.1"/>
    </source>
</evidence>
<feature type="transmembrane region" description="Helical" evidence="5">
    <location>
        <begin position="209"/>
        <end position="228"/>
    </location>
</feature>
<dbReference type="AlphaFoldDB" id="A0A0R1ZMZ0"/>
<dbReference type="NCBIfam" id="TIGR01528">
    <property type="entry name" value="NMN_trans_PnuC"/>
    <property type="match status" value="1"/>
</dbReference>
<dbReference type="Proteomes" id="UP000051291">
    <property type="component" value="Unassembled WGS sequence"/>
</dbReference>
<gene>
    <name evidence="6" type="ORF">FC64_GL000857</name>
</gene>
<sequence length="266" mass="30840">MLKNRKEVDSMFSRYKDVLTHLPEYSKNIFRKGYFKWLIDQCRGWGWFSYGLLIFNFILQVGSMIQSFSAHPITSIIAFIGGNLSVACVIGISNRSGIQGWAGLTSAICIATTAFIAHNYANAWEQIGYILFLDIFCILDPKWNDDIKAEKFDSWFDWIKYGIFFLIAWAVLHYIFSLTNDPRVFLDSMSLAMSVTGSLLELNRKREQYFVWTLSSVITIALWIQTMLQGAGNFALIFSYSIFFLNDMYAFFSRKGWFRTEKVRES</sequence>
<dbReference type="EMBL" id="AYYZ01000006">
    <property type="protein sequence ID" value="KRM53195.1"/>
    <property type="molecule type" value="Genomic_DNA"/>
</dbReference>
<feature type="transmembrane region" description="Helical" evidence="5">
    <location>
        <begin position="45"/>
        <end position="65"/>
    </location>
</feature>
<dbReference type="Pfam" id="PF04973">
    <property type="entry name" value="NMN_transporter"/>
    <property type="match status" value="1"/>
</dbReference>
<proteinExistence type="predicted"/>
<evidence type="ECO:0000256" key="5">
    <source>
        <dbReference type="SAM" id="Phobius"/>
    </source>
</evidence>
<comment type="subcellular location">
    <subcellularLocation>
        <location evidence="1">Membrane</location>
        <topology evidence="1">Multi-pass membrane protein</topology>
    </subcellularLocation>
</comment>
<dbReference type="GO" id="GO:0016020">
    <property type="term" value="C:membrane"/>
    <property type="evidence" value="ECO:0007669"/>
    <property type="project" value="UniProtKB-SubCell"/>
</dbReference>
<dbReference type="InterPro" id="IPR006419">
    <property type="entry name" value="NMN_transpt_PnuC"/>
</dbReference>
<evidence type="ECO:0000313" key="7">
    <source>
        <dbReference type="Proteomes" id="UP000051291"/>
    </source>
</evidence>
<feature type="transmembrane region" description="Helical" evidence="5">
    <location>
        <begin position="71"/>
        <end position="93"/>
    </location>
</feature>
<keyword evidence="2 5" id="KW-0812">Transmembrane</keyword>
<evidence type="ECO:0008006" key="8">
    <source>
        <dbReference type="Google" id="ProtNLM"/>
    </source>
</evidence>
<feature type="transmembrane region" description="Helical" evidence="5">
    <location>
        <begin position="155"/>
        <end position="176"/>
    </location>
</feature>
<keyword evidence="3 5" id="KW-1133">Transmembrane helix</keyword>
<keyword evidence="7" id="KW-1185">Reference proteome</keyword>
<protein>
    <recommendedName>
        <fullName evidence="8">Nicotinamide mononucleotide transporter</fullName>
    </recommendedName>
</protein>
<comment type="caution">
    <text evidence="6">The sequence shown here is derived from an EMBL/GenBank/DDBJ whole genome shotgun (WGS) entry which is preliminary data.</text>
</comment>
<name>A0A0R1ZMZ0_9LACO</name>
<evidence type="ECO:0000256" key="1">
    <source>
        <dbReference type="ARBA" id="ARBA00004141"/>
    </source>
</evidence>
<evidence type="ECO:0000256" key="3">
    <source>
        <dbReference type="ARBA" id="ARBA00022989"/>
    </source>
</evidence>
<feature type="transmembrane region" description="Helical" evidence="5">
    <location>
        <begin position="234"/>
        <end position="252"/>
    </location>
</feature>